<gene>
    <name evidence="16" type="ORF">CARUB_v10002726mg</name>
</gene>
<feature type="transmembrane region" description="Helical" evidence="14">
    <location>
        <begin position="763"/>
        <end position="782"/>
    </location>
</feature>
<dbReference type="InterPro" id="IPR006534">
    <property type="entry name" value="P-type_ATPase_IIIA"/>
</dbReference>
<dbReference type="Gene3D" id="2.70.150.10">
    <property type="entry name" value="Calcium-transporting ATPase, cytoplasmic transduction domain A"/>
    <property type="match status" value="1"/>
</dbReference>
<feature type="non-terminal residue" evidence="16">
    <location>
        <position position="835"/>
    </location>
</feature>
<keyword evidence="17" id="KW-1185">Reference proteome</keyword>
<dbReference type="FunFam" id="3.40.50.1000:FF:000211">
    <property type="entry name" value="Plasma membrane ATPase"/>
    <property type="match status" value="1"/>
</dbReference>
<dbReference type="EMBL" id="KB870810">
    <property type="protein sequence ID" value="EOA22158.1"/>
    <property type="molecule type" value="Genomic_DNA"/>
</dbReference>
<dbReference type="GO" id="GO:0046872">
    <property type="term" value="F:metal ion binding"/>
    <property type="evidence" value="ECO:0007669"/>
    <property type="project" value="UniProtKB-KW"/>
</dbReference>
<dbReference type="GO" id="GO:0008553">
    <property type="term" value="F:P-type proton-exporting transporter activity"/>
    <property type="evidence" value="ECO:0007669"/>
    <property type="project" value="UniProtKB-UniRule"/>
</dbReference>
<feature type="transmembrane region" description="Helical" evidence="14">
    <location>
        <begin position="648"/>
        <end position="667"/>
    </location>
</feature>
<feature type="transmembrane region" description="Helical" evidence="14">
    <location>
        <begin position="730"/>
        <end position="751"/>
    </location>
</feature>
<evidence type="ECO:0000256" key="3">
    <source>
        <dbReference type="ARBA" id="ARBA00022553"/>
    </source>
</evidence>
<dbReference type="PRINTS" id="PR00119">
    <property type="entry name" value="CATATPASE"/>
</dbReference>
<keyword evidence="14" id="KW-1278">Translocase</keyword>
<dbReference type="EC" id="7.1.2.1" evidence="14"/>
<evidence type="ECO:0000259" key="15">
    <source>
        <dbReference type="SMART" id="SM00831"/>
    </source>
</evidence>
<evidence type="ECO:0000256" key="11">
    <source>
        <dbReference type="ARBA" id="ARBA00023065"/>
    </source>
</evidence>
<dbReference type="SUPFAM" id="SSF56784">
    <property type="entry name" value="HAD-like"/>
    <property type="match status" value="1"/>
</dbReference>
<dbReference type="Pfam" id="PF00690">
    <property type="entry name" value="Cation_ATPase_N"/>
    <property type="match status" value="1"/>
</dbReference>
<keyword evidence="9 14" id="KW-0460">Magnesium</keyword>
<dbReference type="OrthoDB" id="116380at2759"/>
<dbReference type="Pfam" id="PF00122">
    <property type="entry name" value="E1-E2_ATPase"/>
    <property type="match status" value="1"/>
</dbReference>
<dbReference type="GO" id="GO:0016887">
    <property type="term" value="F:ATP hydrolysis activity"/>
    <property type="evidence" value="ECO:0007669"/>
    <property type="project" value="InterPro"/>
</dbReference>
<protein>
    <recommendedName>
        <fullName evidence="14">Plasma membrane ATPase</fullName>
        <ecNumber evidence="14">7.1.2.1</ecNumber>
    </recommendedName>
</protein>
<evidence type="ECO:0000256" key="6">
    <source>
        <dbReference type="ARBA" id="ARBA00022741"/>
    </source>
</evidence>
<evidence type="ECO:0000256" key="10">
    <source>
        <dbReference type="ARBA" id="ARBA00022989"/>
    </source>
</evidence>
<feature type="non-terminal residue" evidence="16">
    <location>
        <position position="1"/>
    </location>
</feature>
<dbReference type="GO" id="GO:0005524">
    <property type="term" value="F:ATP binding"/>
    <property type="evidence" value="ECO:0007669"/>
    <property type="project" value="UniProtKB-UniRule"/>
</dbReference>
<accession>R0HEG1</accession>
<dbReference type="Gene3D" id="1.20.1110.10">
    <property type="entry name" value="Calcium-transporting ATPase, transmembrane domain"/>
    <property type="match status" value="1"/>
</dbReference>
<keyword evidence="7 14" id="KW-0375">Hydrogen ion transport</keyword>
<dbReference type="InterPro" id="IPR023214">
    <property type="entry name" value="HAD_sf"/>
</dbReference>
<dbReference type="Gene3D" id="3.40.1110.10">
    <property type="entry name" value="Calcium-transporting ATPase, cytoplasmic domain N"/>
    <property type="match status" value="1"/>
</dbReference>
<dbReference type="SMART" id="SM00831">
    <property type="entry name" value="Cation_ATPase_N"/>
    <property type="match status" value="1"/>
</dbReference>
<dbReference type="PRINTS" id="PR00120">
    <property type="entry name" value="HATPASE"/>
</dbReference>
<feature type="transmembrane region" description="Helical" evidence="14">
    <location>
        <begin position="228"/>
        <end position="247"/>
    </location>
</feature>
<keyword evidence="11 14" id="KW-0406">Ion transport</keyword>
<dbReference type="InterPro" id="IPR001757">
    <property type="entry name" value="P_typ_ATPase"/>
</dbReference>
<dbReference type="KEGG" id="crb:17881492"/>
<dbReference type="Gene3D" id="3.40.50.1000">
    <property type="entry name" value="HAD superfamily/HAD-like"/>
    <property type="match status" value="1"/>
</dbReference>
<comment type="subcellular location">
    <subcellularLocation>
        <location evidence="14">Cell membrane</location>
        <topology evidence="14">Multi-pass membrane protein</topology>
    </subcellularLocation>
    <subcellularLocation>
        <location evidence="1">Membrane</location>
        <topology evidence="1">Multi-pass membrane protein</topology>
    </subcellularLocation>
</comment>
<proteinExistence type="inferred from homology"/>
<evidence type="ECO:0000256" key="8">
    <source>
        <dbReference type="ARBA" id="ARBA00022840"/>
    </source>
</evidence>
<evidence type="ECO:0000313" key="16">
    <source>
        <dbReference type="EMBL" id="EOA22158.1"/>
    </source>
</evidence>
<keyword evidence="4 14" id="KW-0812">Transmembrane</keyword>
<keyword evidence="8 14" id="KW-0067">ATP-binding</keyword>
<dbReference type="SUPFAM" id="SSF81653">
    <property type="entry name" value="Calcium ATPase, transduction domain A"/>
    <property type="match status" value="1"/>
</dbReference>
<keyword evidence="5" id="KW-0479">Metal-binding</keyword>
<feature type="transmembrane region" description="Helical" evidence="14">
    <location>
        <begin position="687"/>
        <end position="710"/>
    </location>
</feature>
<feature type="domain" description="Cation-transporting P-type ATPase N-terminal" evidence="15">
    <location>
        <begin position="1"/>
        <end position="71"/>
    </location>
</feature>
<dbReference type="InterPro" id="IPR004014">
    <property type="entry name" value="ATPase_P-typ_cation-transptr_N"/>
</dbReference>
<dbReference type="STRING" id="81985.R0HEG1"/>
<feature type="transmembrane region" description="Helical" evidence="14">
    <location>
        <begin position="621"/>
        <end position="642"/>
    </location>
</feature>
<dbReference type="SUPFAM" id="SSF81665">
    <property type="entry name" value="Calcium ATPase, transmembrane domain M"/>
    <property type="match status" value="1"/>
</dbReference>
<evidence type="ECO:0000256" key="4">
    <source>
        <dbReference type="ARBA" id="ARBA00022692"/>
    </source>
</evidence>
<evidence type="ECO:0000256" key="12">
    <source>
        <dbReference type="ARBA" id="ARBA00023136"/>
    </source>
</evidence>
<reference evidence="17" key="1">
    <citation type="journal article" date="2013" name="Nat. Genet.">
        <title>The Capsella rubella genome and the genomic consequences of rapid mating system evolution.</title>
        <authorList>
            <person name="Slotte T."/>
            <person name="Hazzouri K.M."/>
            <person name="Agren J.A."/>
            <person name="Koenig D."/>
            <person name="Maumus F."/>
            <person name="Guo Y.L."/>
            <person name="Steige K."/>
            <person name="Platts A.E."/>
            <person name="Escobar J.S."/>
            <person name="Newman L.K."/>
            <person name="Wang W."/>
            <person name="Mandakova T."/>
            <person name="Vello E."/>
            <person name="Smith L.M."/>
            <person name="Henz S.R."/>
            <person name="Steffen J."/>
            <person name="Takuno S."/>
            <person name="Brandvain Y."/>
            <person name="Coop G."/>
            <person name="Andolfatto P."/>
            <person name="Hu T.T."/>
            <person name="Blanchette M."/>
            <person name="Clark R.M."/>
            <person name="Quesneville H."/>
            <person name="Nordborg M."/>
            <person name="Gaut B.S."/>
            <person name="Lysak M.A."/>
            <person name="Jenkins J."/>
            <person name="Grimwood J."/>
            <person name="Chapman J."/>
            <person name="Prochnik S."/>
            <person name="Shu S."/>
            <person name="Rokhsar D."/>
            <person name="Schmutz J."/>
            <person name="Weigel D."/>
            <person name="Wright S.I."/>
        </authorList>
    </citation>
    <scope>NUCLEOTIDE SEQUENCE [LARGE SCALE GENOMIC DNA]</scope>
    <source>
        <strain evidence="17">cv. Monte Gargano</strain>
    </source>
</reference>
<dbReference type="GO" id="GO:0005886">
    <property type="term" value="C:plasma membrane"/>
    <property type="evidence" value="ECO:0007669"/>
    <property type="project" value="UniProtKB-SubCell"/>
</dbReference>
<comment type="similarity">
    <text evidence="2 14">Belongs to the cation transport ATPase (P-type) (TC 3.A.3) family. Type IIIA subfamily.</text>
</comment>
<evidence type="ECO:0000256" key="7">
    <source>
        <dbReference type="ARBA" id="ARBA00022781"/>
    </source>
</evidence>
<evidence type="ECO:0000256" key="5">
    <source>
        <dbReference type="ARBA" id="ARBA00022723"/>
    </source>
</evidence>
<keyword evidence="10 14" id="KW-1133">Transmembrane helix</keyword>
<keyword evidence="3" id="KW-0597">Phosphoprotein</keyword>
<evidence type="ECO:0000256" key="13">
    <source>
        <dbReference type="ARBA" id="ARBA00048122"/>
    </source>
</evidence>
<keyword evidence="14" id="KW-0813">Transport</keyword>
<organism evidence="16 17">
    <name type="scientific">Capsella rubella</name>
    <dbReference type="NCBI Taxonomy" id="81985"/>
    <lineage>
        <taxon>Eukaryota</taxon>
        <taxon>Viridiplantae</taxon>
        <taxon>Streptophyta</taxon>
        <taxon>Embryophyta</taxon>
        <taxon>Tracheophyta</taxon>
        <taxon>Spermatophyta</taxon>
        <taxon>Magnoliopsida</taxon>
        <taxon>eudicotyledons</taxon>
        <taxon>Gunneridae</taxon>
        <taxon>Pentapetalae</taxon>
        <taxon>rosids</taxon>
        <taxon>malvids</taxon>
        <taxon>Brassicales</taxon>
        <taxon>Brassicaceae</taxon>
        <taxon>Camelineae</taxon>
        <taxon>Capsella</taxon>
    </lineage>
</organism>
<name>R0HEG1_9BRAS</name>
<keyword evidence="6 14" id="KW-0547">Nucleotide-binding</keyword>
<dbReference type="NCBIfam" id="TIGR01647">
    <property type="entry name" value="ATPase-IIIA_H"/>
    <property type="match status" value="1"/>
</dbReference>
<dbReference type="PANTHER" id="PTHR42861">
    <property type="entry name" value="CALCIUM-TRANSPORTING ATPASE"/>
    <property type="match status" value="1"/>
</dbReference>
<evidence type="ECO:0000313" key="17">
    <source>
        <dbReference type="Proteomes" id="UP000029121"/>
    </source>
</evidence>
<evidence type="ECO:0000256" key="9">
    <source>
        <dbReference type="ARBA" id="ARBA00022842"/>
    </source>
</evidence>
<dbReference type="InterPro" id="IPR023299">
    <property type="entry name" value="ATPase_P-typ_cyto_dom_N"/>
</dbReference>
<dbReference type="GO" id="GO:0120029">
    <property type="term" value="P:proton export across plasma membrane"/>
    <property type="evidence" value="ECO:0007669"/>
    <property type="project" value="UniProtKB-UniRule"/>
</dbReference>
<feature type="transmembrane region" description="Helical" evidence="14">
    <location>
        <begin position="794"/>
        <end position="819"/>
    </location>
</feature>
<keyword evidence="12 14" id="KW-0472">Membrane</keyword>
<dbReference type="InterPro" id="IPR008250">
    <property type="entry name" value="ATPase_P-typ_transduc_dom_A_sf"/>
</dbReference>
<dbReference type="FunFam" id="3.40.1110.10:FF:000004">
    <property type="entry name" value="Plasma membrane ATPase"/>
    <property type="match status" value="1"/>
</dbReference>
<dbReference type="InterPro" id="IPR036412">
    <property type="entry name" value="HAD-like_sf"/>
</dbReference>
<evidence type="ECO:0000256" key="1">
    <source>
        <dbReference type="ARBA" id="ARBA00004141"/>
    </source>
</evidence>
<dbReference type="InterPro" id="IPR059000">
    <property type="entry name" value="ATPase_P-type_domA"/>
</dbReference>
<dbReference type="eggNOG" id="KOG0205">
    <property type="taxonomic scope" value="Eukaryota"/>
</dbReference>
<dbReference type="AlphaFoldDB" id="R0HEG1"/>
<evidence type="ECO:0000256" key="2">
    <source>
        <dbReference type="ARBA" id="ARBA00008804"/>
    </source>
</evidence>
<dbReference type="Pfam" id="PF00702">
    <property type="entry name" value="Hydrolase"/>
    <property type="match status" value="1"/>
</dbReference>
<dbReference type="NCBIfam" id="TIGR01494">
    <property type="entry name" value="ATPase_P-type"/>
    <property type="match status" value="2"/>
</dbReference>
<feature type="transmembrane region" description="Helical" evidence="14">
    <location>
        <begin position="259"/>
        <end position="275"/>
    </location>
</feature>
<dbReference type="Proteomes" id="UP000029121">
    <property type="component" value="Unassembled WGS sequence"/>
</dbReference>
<dbReference type="InterPro" id="IPR023298">
    <property type="entry name" value="ATPase_P-typ_TM_dom_sf"/>
</dbReference>
<evidence type="ECO:0000256" key="14">
    <source>
        <dbReference type="RuleBase" id="RU362083"/>
    </source>
</evidence>
<comment type="catalytic activity">
    <reaction evidence="13 14">
        <text>ATP + H2O + H(+)(in) = ADP + phosphate + 2 H(+)(out)</text>
        <dbReference type="Rhea" id="RHEA:20852"/>
        <dbReference type="ChEBI" id="CHEBI:15377"/>
        <dbReference type="ChEBI" id="CHEBI:15378"/>
        <dbReference type="ChEBI" id="CHEBI:30616"/>
        <dbReference type="ChEBI" id="CHEBI:43474"/>
        <dbReference type="ChEBI" id="CHEBI:456216"/>
        <dbReference type="EC" id="7.1.2.1"/>
    </reaction>
</comment>
<sequence>EHIPIEDVFKHLECSREGLSEAEVEKRLEIFGPNKIEDNNESKVDRFFGLMTKPLSLVMESAAIMAIALAIGGGGSSGWLLFVGVVCFLLYNTIQFYLEEANVENLAASLMACLSPRAKVLRDGEWSEQEASVLVPGDVVRIKQGDIISCDARLLEGDGLKVVVTGESRPIKKGPGDVVHSGFTCKHGEMEAVVISTGVHTLYAGFFSDSTTNRVGHFHEVVAEVGKFCIISIAIGIVIELIVMCLIQERTYKDVLDNLLVLLIGGIPITLPSLLSKTMNNGFLRLCNQGTLAKRLTAIENMAGMDVLCSNKTGTLTLNKLSVDKNLIEVYAKDVDKDQVLLLAARASRTKDQDAFDTAMVEMLTDPKEARNGIIEVHFFPFDPVAKRTALTYIDCNGNWHRVSKGAPEQILDLCNASADLRKNVHSTIGKYAERGLSSLAVARQNVPEKTKESSGDPWELVGVLPLFDPPRHDSAEAIRKALDLGVKVKMFTGDQIAIAKETGRILGMGTNIYPSTSLLNNHLPVDKLIENADGFAGALREYKYEVVEWLKTMGHSCGIIGDGVNDIPAMKKANIGIAVAGASESVLAASDIVFTEPGLSVIIDAVLISRATLQIMKYHTVYAVSMTIRVVFGFMFIALVWNFDISPLMVLAILLLNDGPYNILTFSTEKVKMPSPTPDSRKLNQIFATGLVLGGYMALVTVLFFWGAYKTDFFPRMFHVSDLRGNEHEMMSALYLQVSIMSQALIFVLRSRSWSFVERPRPLLLCSFAATQCVATVVAVYPIWEIARMEGIGWGWACIIWLYDIIFFLTLDIVKFAIRYILTGKASQNVTGDK</sequence>